<accession>A0ABR1CM10</accession>
<dbReference type="Proteomes" id="UP001303046">
    <property type="component" value="Unassembled WGS sequence"/>
</dbReference>
<proteinExistence type="predicted"/>
<feature type="domain" description="Phlebovirus glycoprotein G2 fusion" evidence="1">
    <location>
        <begin position="2"/>
        <end position="283"/>
    </location>
</feature>
<evidence type="ECO:0000313" key="3">
    <source>
        <dbReference type="Proteomes" id="UP001303046"/>
    </source>
</evidence>
<name>A0ABR1CM10_NECAM</name>
<dbReference type="EMBL" id="JAVFWL010000003">
    <property type="protein sequence ID" value="KAK6739417.1"/>
    <property type="molecule type" value="Genomic_DNA"/>
</dbReference>
<evidence type="ECO:0000259" key="1">
    <source>
        <dbReference type="Pfam" id="PF07245"/>
    </source>
</evidence>
<dbReference type="InterPro" id="IPR009878">
    <property type="entry name" value="Phlebovirus_G2_fusion"/>
</dbReference>
<reference evidence="2 3" key="1">
    <citation type="submission" date="2023-08" db="EMBL/GenBank/DDBJ databases">
        <title>A Necator americanus chromosomal reference genome.</title>
        <authorList>
            <person name="Ilik V."/>
            <person name="Petrzelkova K.J."/>
            <person name="Pardy F."/>
            <person name="Fuh T."/>
            <person name="Niatou-Singa F.S."/>
            <person name="Gouil Q."/>
            <person name="Baker L."/>
            <person name="Ritchie M.E."/>
            <person name="Jex A.R."/>
            <person name="Gazzola D."/>
            <person name="Li H."/>
            <person name="Toshio Fujiwara R."/>
            <person name="Zhan B."/>
            <person name="Aroian R.V."/>
            <person name="Pafco B."/>
            <person name="Schwarz E.M."/>
        </authorList>
    </citation>
    <scope>NUCLEOTIDE SEQUENCE [LARGE SCALE GENOMIC DNA]</scope>
    <source>
        <strain evidence="2 3">Aroian</strain>
        <tissue evidence="2">Whole animal</tissue>
    </source>
</reference>
<sequence length="335" mass="37417">MLKLNTYNQEACFRLVNKNVTVLQHKFLWKGLHLNCEKQSLMFTWNTNQKVIDAKRCAHSESCTGLKCEHVSTTDEIPELAKGNKYPGITRCIESSGGTGCGCFYLSSGCLFYCIYHVPAEEDIYEIFGCQAWKETVELDIQSELINGKKTVSTIFLQPTVSKRHDHMRITLSSLAVPPMPALHTSFISNGKDVALWNKGTSLPLQCSSLMTAQYLEYEVSHTCNCQLAENRIRCNCADFNITSVFYDEIENRLPVRRPWISFEAVRDAEVIAKIPTLVAAEFLVTFEGDVTAAIEEVTDSTCTISSTIAQGCYHCTQRAVSNVTCTSSETGHSL</sequence>
<evidence type="ECO:0000313" key="2">
    <source>
        <dbReference type="EMBL" id="KAK6739417.1"/>
    </source>
</evidence>
<keyword evidence="3" id="KW-1185">Reference proteome</keyword>
<organism evidence="2 3">
    <name type="scientific">Necator americanus</name>
    <name type="common">Human hookworm</name>
    <dbReference type="NCBI Taxonomy" id="51031"/>
    <lineage>
        <taxon>Eukaryota</taxon>
        <taxon>Metazoa</taxon>
        <taxon>Ecdysozoa</taxon>
        <taxon>Nematoda</taxon>
        <taxon>Chromadorea</taxon>
        <taxon>Rhabditida</taxon>
        <taxon>Rhabditina</taxon>
        <taxon>Rhabditomorpha</taxon>
        <taxon>Strongyloidea</taxon>
        <taxon>Ancylostomatidae</taxon>
        <taxon>Bunostominae</taxon>
        <taxon>Necator</taxon>
    </lineage>
</organism>
<dbReference type="Pfam" id="PF07245">
    <property type="entry name" value="Phlebovirus_G2"/>
    <property type="match status" value="1"/>
</dbReference>
<protein>
    <recommendedName>
        <fullName evidence="1">Phlebovirus glycoprotein G2 fusion domain-containing protein</fullName>
    </recommendedName>
</protein>
<gene>
    <name evidence="2" type="primary">Necator_chrIII.g8870</name>
    <name evidence="2" type="ORF">RB195_008105</name>
</gene>
<comment type="caution">
    <text evidence="2">The sequence shown here is derived from an EMBL/GenBank/DDBJ whole genome shotgun (WGS) entry which is preliminary data.</text>
</comment>